<dbReference type="InterPro" id="IPR025329">
    <property type="entry name" value="DUF4235"/>
</dbReference>
<evidence type="ECO:0000313" key="2">
    <source>
        <dbReference type="Proteomes" id="UP000237846"/>
    </source>
</evidence>
<organism evidence="1 2">
    <name type="scientific">Allonocardiopsis opalescens</name>
    <dbReference type="NCBI Taxonomy" id="1144618"/>
    <lineage>
        <taxon>Bacteria</taxon>
        <taxon>Bacillati</taxon>
        <taxon>Actinomycetota</taxon>
        <taxon>Actinomycetes</taxon>
        <taxon>Streptosporangiales</taxon>
        <taxon>Allonocardiopsis</taxon>
    </lineage>
</organism>
<reference evidence="1 2" key="1">
    <citation type="submission" date="2018-03" db="EMBL/GenBank/DDBJ databases">
        <title>Genomic Encyclopedia of Archaeal and Bacterial Type Strains, Phase II (KMG-II): from individual species to whole genera.</title>
        <authorList>
            <person name="Goeker M."/>
        </authorList>
    </citation>
    <scope>NUCLEOTIDE SEQUENCE [LARGE SCALE GENOMIC DNA]</scope>
    <source>
        <strain evidence="1 2">DSM 45601</strain>
    </source>
</reference>
<sequence>MRQKNADLTLQIAGGLAAIAAGYATRKLVTVVWRKAVGKEPPSNPDSLEIGLGEAIGWAVFTGVATEVGRVLAIRATARALGRGTEVLPDADEL</sequence>
<protein>
    <submittedName>
        <fullName evidence="1">Uncharacterized protein DUF4235</fullName>
    </submittedName>
</protein>
<proteinExistence type="predicted"/>
<evidence type="ECO:0000313" key="1">
    <source>
        <dbReference type="EMBL" id="PRX92433.1"/>
    </source>
</evidence>
<gene>
    <name evidence="1" type="ORF">CLV72_110193</name>
</gene>
<name>A0A2T0PU60_9ACTN</name>
<dbReference type="EMBL" id="PVZC01000010">
    <property type="protein sequence ID" value="PRX92433.1"/>
    <property type="molecule type" value="Genomic_DNA"/>
</dbReference>
<dbReference type="OrthoDB" id="6293727at2"/>
<dbReference type="AlphaFoldDB" id="A0A2T0PU60"/>
<comment type="caution">
    <text evidence="1">The sequence shown here is derived from an EMBL/GenBank/DDBJ whole genome shotgun (WGS) entry which is preliminary data.</text>
</comment>
<dbReference type="RefSeq" id="WP_106252689.1">
    <property type="nucleotide sequence ID" value="NZ_PVZC01000010.1"/>
</dbReference>
<dbReference type="Pfam" id="PF14019">
    <property type="entry name" value="DUF4235"/>
    <property type="match status" value="1"/>
</dbReference>
<accession>A0A2T0PU60</accession>
<dbReference type="Proteomes" id="UP000237846">
    <property type="component" value="Unassembled WGS sequence"/>
</dbReference>
<keyword evidence="2" id="KW-1185">Reference proteome</keyword>